<proteinExistence type="predicted"/>
<keyword evidence="2" id="KW-1185">Reference proteome</keyword>
<dbReference type="GeneTree" id="ENSGT00940000166910"/>
<organism evidence="1 2">
    <name type="scientific">Hucho hucho</name>
    <name type="common">huchen</name>
    <dbReference type="NCBI Taxonomy" id="62062"/>
    <lineage>
        <taxon>Eukaryota</taxon>
        <taxon>Metazoa</taxon>
        <taxon>Chordata</taxon>
        <taxon>Craniata</taxon>
        <taxon>Vertebrata</taxon>
        <taxon>Euteleostomi</taxon>
        <taxon>Actinopterygii</taxon>
        <taxon>Neopterygii</taxon>
        <taxon>Teleostei</taxon>
        <taxon>Protacanthopterygii</taxon>
        <taxon>Salmoniformes</taxon>
        <taxon>Salmonidae</taxon>
        <taxon>Salmoninae</taxon>
        <taxon>Hucho</taxon>
    </lineage>
</organism>
<protein>
    <submittedName>
        <fullName evidence="1">Uncharacterized protein</fullName>
    </submittedName>
</protein>
<dbReference type="Proteomes" id="UP000314982">
    <property type="component" value="Unassembled WGS sequence"/>
</dbReference>
<reference evidence="2" key="1">
    <citation type="submission" date="2018-06" db="EMBL/GenBank/DDBJ databases">
        <title>Genome assembly of Danube salmon.</title>
        <authorList>
            <person name="Macqueen D.J."/>
            <person name="Gundappa M.K."/>
        </authorList>
    </citation>
    <scope>NUCLEOTIDE SEQUENCE [LARGE SCALE GENOMIC DNA]</scope>
</reference>
<evidence type="ECO:0000313" key="2">
    <source>
        <dbReference type="Proteomes" id="UP000314982"/>
    </source>
</evidence>
<accession>A0A4W5N6F8</accession>
<name>A0A4W5N6F8_9TELE</name>
<sequence length="140" mass="15441">CHLSINKQKWAGHVSTCLDTCIALASGVVPCCNATGLHGQVLPPECAPGGHSLLQNPYRSTSFSSRSLQRSALQDFICDHSLIPGWYQFQIFDKPASMPTQCVEVNTDDTFYFIVLFFSRSQSMLQCMEVTPSSYVSLTP</sequence>
<dbReference type="AlphaFoldDB" id="A0A4W5N6F8"/>
<reference evidence="1" key="3">
    <citation type="submission" date="2025-09" db="UniProtKB">
        <authorList>
            <consortium name="Ensembl"/>
        </authorList>
    </citation>
    <scope>IDENTIFICATION</scope>
</reference>
<evidence type="ECO:0000313" key="1">
    <source>
        <dbReference type="Ensembl" id="ENSHHUP00000045548.1"/>
    </source>
</evidence>
<reference evidence="1" key="2">
    <citation type="submission" date="2025-08" db="UniProtKB">
        <authorList>
            <consortium name="Ensembl"/>
        </authorList>
    </citation>
    <scope>IDENTIFICATION</scope>
</reference>
<dbReference type="Ensembl" id="ENSHHUT00000047233.1">
    <property type="protein sequence ID" value="ENSHHUP00000045548.1"/>
    <property type="gene ID" value="ENSHHUG00000027797.1"/>
</dbReference>